<keyword evidence="2" id="KW-0813">Transport</keyword>
<dbReference type="InterPro" id="IPR051010">
    <property type="entry name" value="BCAA_transport"/>
</dbReference>
<keyword evidence="3" id="KW-0732">Signal</keyword>
<proteinExistence type="inferred from homology"/>
<dbReference type="Pfam" id="PF13458">
    <property type="entry name" value="Peripla_BP_6"/>
    <property type="match status" value="1"/>
</dbReference>
<dbReference type="SUPFAM" id="SSF53822">
    <property type="entry name" value="Periplasmic binding protein-like I"/>
    <property type="match status" value="1"/>
</dbReference>
<dbReference type="Gene3D" id="3.40.50.2300">
    <property type="match status" value="2"/>
</dbReference>
<comment type="caution">
    <text evidence="6">The sequence shown here is derived from an EMBL/GenBank/DDBJ whole genome shotgun (WGS) entry which is preliminary data.</text>
</comment>
<keyword evidence="7" id="KW-1185">Reference proteome</keyword>
<dbReference type="CDD" id="cd06330">
    <property type="entry name" value="PBP1_As_SBP-like"/>
    <property type="match status" value="1"/>
</dbReference>
<dbReference type="RefSeq" id="WP_252678077.1">
    <property type="nucleotide sequence ID" value="NZ_JAMXHT010000002.1"/>
</dbReference>
<dbReference type="PANTHER" id="PTHR30483">
    <property type="entry name" value="LEUCINE-SPECIFIC-BINDING PROTEIN"/>
    <property type="match status" value="1"/>
</dbReference>
<evidence type="ECO:0000313" key="6">
    <source>
        <dbReference type="EMBL" id="MCO5397820.1"/>
    </source>
</evidence>
<feature type="domain" description="Leucine-binding protein" evidence="5">
    <location>
        <begin position="66"/>
        <end position="412"/>
    </location>
</feature>
<gene>
    <name evidence="6" type="ORF">NG900_06340</name>
</gene>
<evidence type="ECO:0000256" key="1">
    <source>
        <dbReference type="ARBA" id="ARBA00010062"/>
    </source>
</evidence>
<evidence type="ECO:0000313" key="7">
    <source>
        <dbReference type="Proteomes" id="UP001162811"/>
    </source>
</evidence>
<evidence type="ECO:0000256" key="2">
    <source>
        <dbReference type="ARBA" id="ARBA00022448"/>
    </source>
</evidence>
<evidence type="ECO:0000256" key="3">
    <source>
        <dbReference type="ARBA" id="ARBA00022729"/>
    </source>
</evidence>
<reference evidence="6" key="1">
    <citation type="submission" date="2022-06" db="EMBL/GenBank/DDBJ databases">
        <authorList>
            <person name="Lu C.-H."/>
        </authorList>
    </citation>
    <scope>NUCLEOTIDE SEQUENCE</scope>
    <source>
        <strain evidence="6">21MJYT02-11</strain>
    </source>
</reference>
<keyword evidence="4" id="KW-0029">Amino-acid transport</keyword>
<dbReference type="InterPro" id="IPR028082">
    <property type="entry name" value="Peripla_BP_I"/>
</dbReference>
<dbReference type="PANTHER" id="PTHR30483:SF37">
    <property type="entry name" value="ABC TRANSPORTER SUBSTRATE-BINDING PROTEIN"/>
    <property type="match status" value="1"/>
</dbReference>
<reference evidence="6" key="2">
    <citation type="journal article" date="2023" name="Front. Microbiol.">
        <title>Ralstonia chuxiongensis sp. nov., Ralstonia mojiangensis sp. nov., and Ralstonia soli sp. nov., isolated from tobacco fields, are three novel species in the family Burkholderiaceae.</title>
        <authorList>
            <person name="Lu C.H."/>
            <person name="Zhang Y.Y."/>
            <person name="Jiang N."/>
            <person name="Chen W."/>
            <person name="Shao X."/>
            <person name="Zhao Z.M."/>
            <person name="Lu W.L."/>
            <person name="Hu X."/>
            <person name="Xi Y.X."/>
            <person name="Zou S.Y."/>
            <person name="Wei Q.J."/>
            <person name="Lin Z.L."/>
            <person name="Gong L."/>
            <person name="Gai X.T."/>
            <person name="Zhang L.Q."/>
            <person name="Li J.Y."/>
            <person name="Jin Y."/>
            <person name="Xia Z.Y."/>
        </authorList>
    </citation>
    <scope>NUCLEOTIDE SEQUENCE</scope>
    <source>
        <strain evidence="6">21MJYT02-11</strain>
    </source>
</reference>
<dbReference type="InterPro" id="IPR000709">
    <property type="entry name" value="Leu_Ile_Val-bd"/>
</dbReference>
<dbReference type="EMBL" id="JAMXHT010000002">
    <property type="protein sequence ID" value="MCO5397820.1"/>
    <property type="molecule type" value="Genomic_DNA"/>
</dbReference>
<sequence>MNLSERLARSNGLRCDIRFGHGGRVLRAELRQQQKNEGRRHDMKKAMFAALVAASSALCSAQTGTPIKMVGSLDLSGPVAEVGKDTLLGIQFAVDALNKGGGVLGRPVTFDYQDNGSNAQRAITQSTTMVRDGAVFLMAPQASGSTLGVTKMVSAKLKVPMCVSASGSEDITMKDFQPYVFSVTPNAYTEMRGAAMQLAKQPYKRYALLAADYSGARTNEARFKAFLKELNPQAEIVIEEFPKLGAIDYTASINKILAAKPDYVFTILYGTDLVTFSKQATALGFFKQINSKFFGIYDESVLKTLGDSAAIGGNGVQRAPADYLLKSGPQAKAYVDQFKAKNGFPPSDWSTLAYDCVMTWAQAVNTAKSTDADAVIRAVEGGEFNTMRGKLRFGKLDHAADAPVFFGRLERGKEQGHPIMAVTDVIPGSMVRPTEAEIRKSRQPE</sequence>
<evidence type="ECO:0000256" key="4">
    <source>
        <dbReference type="ARBA" id="ARBA00022970"/>
    </source>
</evidence>
<dbReference type="InterPro" id="IPR028081">
    <property type="entry name" value="Leu-bd"/>
</dbReference>
<comment type="similarity">
    <text evidence="1">Belongs to the leucine-binding protein family.</text>
</comment>
<name>A0ABT1AHE6_9RALS</name>
<dbReference type="PRINTS" id="PR00337">
    <property type="entry name" value="LEUILEVALBP"/>
</dbReference>
<organism evidence="6 7">
    <name type="scientific">Ralstonia soli</name>
    <dbReference type="NCBI Taxonomy" id="2953896"/>
    <lineage>
        <taxon>Bacteria</taxon>
        <taxon>Pseudomonadati</taxon>
        <taxon>Pseudomonadota</taxon>
        <taxon>Betaproteobacteria</taxon>
        <taxon>Burkholderiales</taxon>
        <taxon>Burkholderiaceae</taxon>
        <taxon>Ralstonia</taxon>
    </lineage>
</organism>
<accession>A0ABT1AHE6</accession>
<protein>
    <submittedName>
        <fullName evidence="6">ABC transporter substrate-binding protein</fullName>
    </submittedName>
</protein>
<dbReference type="Proteomes" id="UP001162811">
    <property type="component" value="Unassembled WGS sequence"/>
</dbReference>
<evidence type="ECO:0000259" key="5">
    <source>
        <dbReference type="Pfam" id="PF13458"/>
    </source>
</evidence>